<evidence type="ECO:0000313" key="6">
    <source>
        <dbReference type="RefSeq" id="XP_048321755.2"/>
    </source>
</evidence>
<dbReference type="Gene3D" id="1.10.8.430">
    <property type="entry name" value="Helical domain of apoptotic protease-activating factors"/>
    <property type="match status" value="1"/>
</dbReference>
<accession>A0ABM3I6S0</accession>
<dbReference type="InterPro" id="IPR027417">
    <property type="entry name" value="P-loop_NTPase"/>
</dbReference>
<dbReference type="InterPro" id="IPR036388">
    <property type="entry name" value="WH-like_DNA-bd_sf"/>
</dbReference>
<evidence type="ECO:0000256" key="1">
    <source>
        <dbReference type="ARBA" id="ARBA00022737"/>
    </source>
</evidence>
<protein>
    <submittedName>
        <fullName evidence="6">Disease resistance protein RPP13</fullName>
    </submittedName>
</protein>
<dbReference type="InterPro" id="IPR058922">
    <property type="entry name" value="WHD_DRP"/>
</dbReference>
<dbReference type="SUPFAM" id="SSF52540">
    <property type="entry name" value="P-loop containing nucleoside triphosphate hydrolases"/>
    <property type="match status" value="1"/>
</dbReference>
<evidence type="ECO:0000313" key="5">
    <source>
        <dbReference type="Proteomes" id="UP001652623"/>
    </source>
</evidence>
<dbReference type="Pfam" id="PF00931">
    <property type="entry name" value="NB-ARC"/>
    <property type="match status" value="1"/>
</dbReference>
<dbReference type="PANTHER" id="PTHR23155">
    <property type="entry name" value="DISEASE RESISTANCE PROTEIN RP"/>
    <property type="match status" value="1"/>
</dbReference>
<evidence type="ECO:0000256" key="2">
    <source>
        <dbReference type="ARBA" id="ARBA00022821"/>
    </source>
</evidence>
<dbReference type="InterPro" id="IPR044974">
    <property type="entry name" value="Disease_R_plants"/>
</dbReference>
<keyword evidence="5" id="KW-1185">Reference proteome</keyword>
<dbReference type="GeneID" id="125419592"/>
<sequence>MGGFGKTKLARKIYQHNAVIYHFQARVWADGSREYKCRDWLLGILSCLPFGNTNEILGMPEDTLKQTLRNRLQGRRYLVVMDGMWNNGIWNTINTAFPDEPKGSRILITCREKVVTSIDDSTMLPYTLSPLNEKQSLELLCKNVFPHGDCPHHLKPYVKQHAESCKGLPLSIVVLGYNLKRKDIFSYRTWCDTIDADSNHRKQCLGILQQSYKHLPRHLKCCFLYLGLFPKEFEIPARQLTKLWSAEGFIQANGGRDIVKVAEDCLEELID</sequence>
<keyword evidence="2" id="KW-0611">Plant defense</keyword>
<dbReference type="Gene3D" id="1.10.10.10">
    <property type="entry name" value="Winged helix-like DNA-binding domain superfamily/Winged helix DNA-binding domain"/>
    <property type="match status" value="1"/>
</dbReference>
<organism evidence="5 6">
    <name type="scientific">Ziziphus jujuba</name>
    <name type="common">Chinese jujube</name>
    <name type="synonym">Ziziphus sativa</name>
    <dbReference type="NCBI Taxonomy" id="326968"/>
    <lineage>
        <taxon>Eukaryota</taxon>
        <taxon>Viridiplantae</taxon>
        <taxon>Streptophyta</taxon>
        <taxon>Embryophyta</taxon>
        <taxon>Tracheophyta</taxon>
        <taxon>Spermatophyta</taxon>
        <taxon>Magnoliopsida</taxon>
        <taxon>eudicotyledons</taxon>
        <taxon>Gunneridae</taxon>
        <taxon>Pentapetalae</taxon>
        <taxon>rosids</taxon>
        <taxon>fabids</taxon>
        <taxon>Rosales</taxon>
        <taxon>Rhamnaceae</taxon>
        <taxon>Paliureae</taxon>
        <taxon>Ziziphus</taxon>
    </lineage>
</organism>
<feature type="domain" description="NB-ARC" evidence="3">
    <location>
        <begin position="1"/>
        <end position="147"/>
    </location>
</feature>
<dbReference type="RefSeq" id="XP_048321755.2">
    <property type="nucleotide sequence ID" value="XM_048465798.2"/>
</dbReference>
<dbReference type="Proteomes" id="UP001652623">
    <property type="component" value="Chromosome 11"/>
</dbReference>
<gene>
    <name evidence="6" type="primary">LOC125419592</name>
</gene>
<dbReference type="Gene3D" id="3.40.50.300">
    <property type="entry name" value="P-loop containing nucleotide triphosphate hydrolases"/>
    <property type="match status" value="1"/>
</dbReference>
<dbReference type="PANTHER" id="PTHR23155:SF1205">
    <property type="entry name" value="DISEASE RESISTANCE PROTEIN RPM1"/>
    <property type="match status" value="1"/>
</dbReference>
<proteinExistence type="predicted"/>
<dbReference type="InterPro" id="IPR002182">
    <property type="entry name" value="NB-ARC"/>
</dbReference>
<feature type="domain" description="Disease resistance protein winged helix" evidence="4">
    <location>
        <begin position="228"/>
        <end position="270"/>
    </location>
</feature>
<name>A0ABM3I6S0_ZIZJJ</name>
<keyword evidence="1" id="KW-0677">Repeat</keyword>
<dbReference type="Pfam" id="PF23559">
    <property type="entry name" value="WHD_DRP"/>
    <property type="match status" value="1"/>
</dbReference>
<dbReference type="PRINTS" id="PR00364">
    <property type="entry name" value="DISEASERSIST"/>
</dbReference>
<dbReference type="InterPro" id="IPR042197">
    <property type="entry name" value="Apaf_helical"/>
</dbReference>
<reference evidence="6" key="1">
    <citation type="submission" date="2025-08" db="UniProtKB">
        <authorList>
            <consortium name="RefSeq"/>
        </authorList>
    </citation>
    <scope>IDENTIFICATION</scope>
    <source>
        <tissue evidence="6">Seedling</tissue>
    </source>
</reference>
<evidence type="ECO:0000259" key="3">
    <source>
        <dbReference type="Pfam" id="PF00931"/>
    </source>
</evidence>
<evidence type="ECO:0000259" key="4">
    <source>
        <dbReference type="Pfam" id="PF23559"/>
    </source>
</evidence>